<dbReference type="STRING" id="246437.L9L8L6"/>
<evidence type="ECO:0000256" key="5">
    <source>
        <dbReference type="ARBA" id="ARBA00023239"/>
    </source>
</evidence>
<feature type="domain" description="Enolase C-terminal TIM barrel" evidence="8">
    <location>
        <begin position="1"/>
        <end position="162"/>
    </location>
</feature>
<evidence type="ECO:0000256" key="7">
    <source>
        <dbReference type="ARBA" id="ARBA00032132"/>
    </source>
</evidence>
<evidence type="ECO:0000256" key="3">
    <source>
        <dbReference type="ARBA" id="ARBA00012058"/>
    </source>
</evidence>
<accession>L9L8L6</accession>
<sequence length="163" mass="17821">MQGFMILLIGAANFREAIHIGAEVYYNLRNVIKEKYGKDAIGDESGLAPNILKNKEALGLLNNMIGKAGNTDAVVICMNMATSDFSSSGLYDLDFKSPDASSRHITPDQLVVLFKSSIKDFPVVSTEDPFGQDDWTTWQKFIATAGIQVVGDHLTAQRALPRP</sequence>
<dbReference type="InterPro" id="IPR000941">
    <property type="entry name" value="Enolase"/>
</dbReference>
<name>L9L8L6_TUPCH</name>
<evidence type="ECO:0000256" key="4">
    <source>
        <dbReference type="ARBA" id="ARBA00023152"/>
    </source>
</evidence>
<dbReference type="GO" id="GO:0000287">
    <property type="term" value="F:magnesium ion binding"/>
    <property type="evidence" value="ECO:0007669"/>
    <property type="project" value="InterPro"/>
</dbReference>
<dbReference type="SMART" id="SM01192">
    <property type="entry name" value="Enolase_C"/>
    <property type="match status" value="1"/>
</dbReference>
<dbReference type="InterPro" id="IPR020810">
    <property type="entry name" value="Enolase_C"/>
</dbReference>
<evidence type="ECO:0000313" key="10">
    <source>
        <dbReference type="Proteomes" id="UP000011518"/>
    </source>
</evidence>
<dbReference type="InParanoid" id="L9L8L6"/>
<dbReference type="EMBL" id="KB320468">
    <property type="protein sequence ID" value="ELW71326.1"/>
    <property type="molecule type" value="Genomic_DNA"/>
</dbReference>
<dbReference type="GO" id="GO:0004634">
    <property type="term" value="F:phosphopyruvate hydratase activity"/>
    <property type="evidence" value="ECO:0007669"/>
    <property type="project" value="UniProtKB-EC"/>
</dbReference>
<dbReference type="EC" id="4.2.1.11" evidence="3"/>
<gene>
    <name evidence="9" type="ORF">TREES_T100000174</name>
</gene>
<dbReference type="UniPathway" id="UPA00109">
    <property type="reaction ID" value="UER00187"/>
</dbReference>
<dbReference type="Gene3D" id="3.20.20.120">
    <property type="entry name" value="Enolase-like C-terminal domain"/>
    <property type="match status" value="1"/>
</dbReference>
<dbReference type="GO" id="GO:0000015">
    <property type="term" value="C:phosphopyruvate hydratase complex"/>
    <property type="evidence" value="ECO:0007669"/>
    <property type="project" value="InterPro"/>
</dbReference>
<proteinExistence type="inferred from homology"/>
<keyword evidence="4" id="KW-0324">Glycolysis</keyword>
<dbReference type="Pfam" id="PF00113">
    <property type="entry name" value="Enolase_C"/>
    <property type="match status" value="1"/>
</dbReference>
<keyword evidence="5" id="KW-0456">Lyase</keyword>
<evidence type="ECO:0000259" key="8">
    <source>
        <dbReference type="SMART" id="SM01192"/>
    </source>
</evidence>
<reference evidence="10" key="1">
    <citation type="submission" date="2012-07" db="EMBL/GenBank/DDBJ databases">
        <title>Genome of the Chinese tree shrew, a rising model animal genetically related to primates.</title>
        <authorList>
            <person name="Zhang G."/>
            <person name="Fan Y."/>
            <person name="Yao Y."/>
            <person name="Huang Z."/>
        </authorList>
    </citation>
    <scope>NUCLEOTIDE SEQUENCE [LARGE SCALE GENOMIC DNA]</scope>
</reference>
<evidence type="ECO:0000313" key="9">
    <source>
        <dbReference type="EMBL" id="ELW71326.1"/>
    </source>
</evidence>
<evidence type="ECO:0000256" key="2">
    <source>
        <dbReference type="ARBA" id="ARBA00009604"/>
    </source>
</evidence>
<protein>
    <recommendedName>
        <fullName evidence="3">phosphopyruvate hydratase</fullName>
        <ecNumber evidence="3">4.2.1.11</ecNumber>
    </recommendedName>
    <alternativeName>
        <fullName evidence="6">2-phospho-D-glycerate hydro-lyase</fullName>
    </alternativeName>
    <alternativeName>
        <fullName evidence="7">2-phosphoglycerate dehydratase</fullName>
    </alternativeName>
</protein>
<evidence type="ECO:0000256" key="6">
    <source>
        <dbReference type="ARBA" id="ARBA00031125"/>
    </source>
</evidence>
<dbReference type="InterPro" id="IPR036849">
    <property type="entry name" value="Enolase-like_C_sf"/>
</dbReference>
<dbReference type="AlphaFoldDB" id="L9L8L6"/>
<comment type="similarity">
    <text evidence="2">Belongs to the enolase family.</text>
</comment>
<dbReference type="PANTHER" id="PTHR11902:SF1">
    <property type="entry name" value="ENOLASE"/>
    <property type="match status" value="1"/>
</dbReference>
<dbReference type="Proteomes" id="UP000011518">
    <property type="component" value="Unassembled WGS sequence"/>
</dbReference>
<reference evidence="10" key="2">
    <citation type="journal article" date="2013" name="Nat. Commun.">
        <title>Genome of the Chinese tree shrew.</title>
        <authorList>
            <person name="Fan Y."/>
            <person name="Huang Z.Y."/>
            <person name="Cao C.C."/>
            <person name="Chen C.S."/>
            <person name="Chen Y.X."/>
            <person name="Fan D.D."/>
            <person name="He J."/>
            <person name="Hou H.L."/>
            <person name="Hu L."/>
            <person name="Hu X.T."/>
            <person name="Jiang X.T."/>
            <person name="Lai R."/>
            <person name="Lang Y.S."/>
            <person name="Liang B."/>
            <person name="Liao S.G."/>
            <person name="Mu D."/>
            <person name="Ma Y.Y."/>
            <person name="Niu Y.Y."/>
            <person name="Sun X.Q."/>
            <person name="Xia J.Q."/>
            <person name="Xiao J."/>
            <person name="Xiong Z.Q."/>
            <person name="Xu L."/>
            <person name="Yang L."/>
            <person name="Zhang Y."/>
            <person name="Zhao W."/>
            <person name="Zhao X.D."/>
            <person name="Zheng Y.T."/>
            <person name="Zhou J.M."/>
            <person name="Zhu Y.B."/>
            <person name="Zhang G.J."/>
            <person name="Wang J."/>
            <person name="Yao Y.G."/>
        </authorList>
    </citation>
    <scope>NUCLEOTIDE SEQUENCE [LARGE SCALE GENOMIC DNA]</scope>
</reference>
<dbReference type="PANTHER" id="PTHR11902">
    <property type="entry name" value="ENOLASE"/>
    <property type="match status" value="1"/>
</dbReference>
<keyword evidence="10" id="KW-1185">Reference proteome</keyword>
<dbReference type="SUPFAM" id="SSF51604">
    <property type="entry name" value="Enolase C-terminal domain-like"/>
    <property type="match status" value="1"/>
</dbReference>
<dbReference type="GO" id="GO:0006096">
    <property type="term" value="P:glycolytic process"/>
    <property type="evidence" value="ECO:0007669"/>
    <property type="project" value="UniProtKB-UniPathway"/>
</dbReference>
<comment type="pathway">
    <text evidence="1">Carbohydrate degradation; glycolysis; pyruvate from D-glyceraldehyde 3-phosphate: step 4/5.</text>
</comment>
<organism evidence="9 10">
    <name type="scientific">Tupaia chinensis</name>
    <name type="common">Chinese tree shrew</name>
    <name type="synonym">Tupaia belangeri chinensis</name>
    <dbReference type="NCBI Taxonomy" id="246437"/>
    <lineage>
        <taxon>Eukaryota</taxon>
        <taxon>Metazoa</taxon>
        <taxon>Chordata</taxon>
        <taxon>Craniata</taxon>
        <taxon>Vertebrata</taxon>
        <taxon>Euteleostomi</taxon>
        <taxon>Mammalia</taxon>
        <taxon>Eutheria</taxon>
        <taxon>Euarchontoglires</taxon>
        <taxon>Scandentia</taxon>
        <taxon>Tupaiidae</taxon>
        <taxon>Tupaia</taxon>
    </lineage>
</organism>
<evidence type="ECO:0000256" key="1">
    <source>
        <dbReference type="ARBA" id="ARBA00005031"/>
    </source>
</evidence>